<dbReference type="InterPro" id="IPR036867">
    <property type="entry name" value="R3H_dom_sf"/>
</dbReference>
<dbReference type="RefSeq" id="XP_026742013.1">
    <property type="nucleotide sequence ID" value="XM_026886212.1"/>
</dbReference>
<evidence type="ECO:0000259" key="2">
    <source>
        <dbReference type="PROSITE" id="PS50174"/>
    </source>
</evidence>
<dbReference type="AlphaFoldDB" id="A0A7E5WMQ4"/>
<dbReference type="Pfam" id="PF01585">
    <property type="entry name" value="G-patch"/>
    <property type="match status" value="1"/>
</dbReference>
<feature type="domain" description="R3H" evidence="3">
    <location>
        <begin position="399"/>
        <end position="464"/>
    </location>
</feature>
<sequence>MSFKKIRRIGNFRTNNMTAKFDGDWDVEKYRDEHECEEHWLLRKAFMERWKNNYPEERLICLARIFCNVELMGCRYPPLVMQEITHLSYEVAQKYREQRKNKLKRTFVSASVAAGDKIKRIRREAGKIIVQPKVPRINFVPQGNTIDTGNDKDISVSDSTGVAENGTSLHPNDAGLHDNDLQTNNESSDECRNEDDGTKVIGEVDNKAATLIRANEYLTEMVDVKCIDVKQFNEKMFNTEFGKVVLLVRPWARKMENILASTQACGVHLRSTYSDDIYTLSYKGKIIAQAPGTKTESRSIVENLAWEKFRKSVISVLIKEQWVALGETIGHKDVDGQQARKEMFGTPVENSVAIKMMKLMGWQGGGLGSDSQGIAEPIKPNLQMVNRAGLGSERTTDMRALRSWARQLMQRYARSDALDVDLVFSADFSKAERAALHLCAQRAGLASKSYGDGRDRFLVVKKKIDPFTLVRAIVEKGGVTPKHQLYIPAVLQGN</sequence>
<dbReference type="KEGG" id="tnl:113504102"/>
<dbReference type="InterPro" id="IPR001374">
    <property type="entry name" value="R3H_dom"/>
</dbReference>
<dbReference type="GeneID" id="113504102"/>
<dbReference type="PANTHER" id="PTHR48430:SF1">
    <property type="entry name" value="PARTNER OF XRN-2 PROTEIN 1"/>
    <property type="match status" value="1"/>
</dbReference>
<dbReference type="FunCoup" id="A0A7E5WMQ4">
    <property type="interactions" value="483"/>
</dbReference>
<name>A0A7E5WMQ4_TRINI</name>
<dbReference type="PROSITE" id="PS51061">
    <property type="entry name" value="R3H"/>
    <property type="match status" value="1"/>
</dbReference>
<feature type="compositionally biased region" description="Polar residues" evidence="1">
    <location>
        <begin position="156"/>
        <end position="170"/>
    </location>
</feature>
<dbReference type="PANTHER" id="PTHR48430">
    <property type="entry name" value="PARTNER OF XRN-2 PROTEIN 1"/>
    <property type="match status" value="1"/>
</dbReference>
<dbReference type="SMART" id="SM00443">
    <property type="entry name" value="G_patch"/>
    <property type="match status" value="1"/>
</dbReference>
<gene>
    <name evidence="6" type="primary">LOC113504102</name>
</gene>
<keyword evidence="5" id="KW-1185">Reference proteome</keyword>
<reference evidence="6" key="1">
    <citation type="submission" date="2025-08" db="UniProtKB">
        <authorList>
            <consortium name="RefSeq"/>
        </authorList>
    </citation>
    <scope>IDENTIFICATION</scope>
</reference>
<protein>
    <submittedName>
        <fullName evidence="6">Uncharacterized protein LOC113504102</fullName>
    </submittedName>
</protein>
<dbReference type="InParanoid" id="A0A7E5WMQ4"/>
<evidence type="ECO:0000313" key="5">
    <source>
        <dbReference type="Proteomes" id="UP000322000"/>
    </source>
</evidence>
<dbReference type="PROSITE" id="PS51827">
    <property type="entry name" value="XTBD"/>
    <property type="match status" value="1"/>
</dbReference>
<feature type="domain" description="XRN2-binding (XTBD)" evidence="4">
    <location>
        <begin position="27"/>
        <end position="111"/>
    </location>
</feature>
<proteinExistence type="predicted"/>
<evidence type="ECO:0000313" key="6">
    <source>
        <dbReference type="RefSeq" id="XP_026742013.1"/>
    </source>
</evidence>
<dbReference type="InterPro" id="IPR000467">
    <property type="entry name" value="G_patch_dom"/>
</dbReference>
<dbReference type="OrthoDB" id="2359216at2759"/>
<dbReference type="SUPFAM" id="SSF82708">
    <property type="entry name" value="R3H domain"/>
    <property type="match status" value="1"/>
</dbReference>
<dbReference type="Pfam" id="PF01424">
    <property type="entry name" value="R3H"/>
    <property type="match status" value="1"/>
</dbReference>
<dbReference type="Gene3D" id="3.30.1370.50">
    <property type="entry name" value="R3H-like domain"/>
    <property type="match status" value="1"/>
</dbReference>
<dbReference type="InterPro" id="IPR021859">
    <property type="entry name" value="XTBD"/>
</dbReference>
<evidence type="ECO:0000259" key="3">
    <source>
        <dbReference type="PROSITE" id="PS51061"/>
    </source>
</evidence>
<dbReference type="PROSITE" id="PS50174">
    <property type="entry name" value="G_PATCH"/>
    <property type="match status" value="1"/>
</dbReference>
<feature type="region of interest" description="Disordered" evidence="1">
    <location>
        <begin position="141"/>
        <end position="196"/>
    </location>
</feature>
<feature type="domain" description="G-patch" evidence="2">
    <location>
        <begin position="349"/>
        <end position="395"/>
    </location>
</feature>
<evidence type="ECO:0000256" key="1">
    <source>
        <dbReference type="SAM" id="MobiDB-lite"/>
    </source>
</evidence>
<accession>A0A7E5WMQ4</accession>
<evidence type="ECO:0000259" key="4">
    <source>
        <dbReference type="PROSITE" id="PS51827"/>
    </source>
</evidence>
<dbReference type="Proteomes" id="UP000322000">
    <property type="component" value="Chromosome 21"/>
</dbReference>
<organism evidence="5 6">
    <name type="scientific">Trichoplusia ni</name>
    <name type="common">Cabbage looper</name>
    <dbReference type="NCBI Taxonomy" id="7111"/>
    <lineage>
        <taxon>Eukaryota</taxon>
        <taxon>Metazoa</taxon>
        <taxon>Ecdysozoa</taxon>
        <taxon>Arthropoda</taxon>
        <taxon>Hexapoda</taxon>
        <taxon>Insecta</taxon>
        <taxon>Pterygota</taxon>
        <taxon>Neoptera</taxon>
        <taxon>Endopterygota</taxon>
        <taxon>Lepidoptera</taxon>
        <taxon>Glossata</taxon>
        <taxon>Ditrysia</taxon>
        <taxon>Noctuoidea</taxon>
        <taxon>Noctuidae</taxon>
        <taxon>Plusiinae</taxon>
        <taxon>Trichoplusia</taxon>
    </lineage>
</organism>
<dbReference type="GO" id="GO:0003676">
    <property type="term" value="F:nucleic acid binding"/>
    <property type="evidence" value="ECO:0007669"/>
    <property type="project" value="UniProtKB-UniRule"/>
</dbReference>
<dbReference type="Pfam" id="PF11952">
    <property type="entry name" value="XTBD"/>
    <property type="match status" value="1"/>
</dbReference>